<dbReference type="Pfam" id="PF01381">
    <property type="entry name" value="HTH_3"/>
    <property type="match status" value="1"/>
</dbReference>
<feature type="transmembrane region" description="Helical" evidence="2">
    <location>
        <begin position="125"/>
        <end position="144"/>
    </location>
</feature>
<evidence type="ECO:0000256" key="1">
    <source>
        <dbReference type="ARBA" id="ARBA00023125"/>
    </source>
</evidence>
<dbReference type="PANTHER" id="PTHR46558">
    <property type="entry name" value="TRACRIPTIONAL REGULATORY PROTEIN-RELATED-RELATED"/>
    <property type="match status" value="1"/>
</dbReference>
<dbReference type="PROSITE" id="PS50943">
    <property type="entry name" value="HTH_CROC1"/>
    <property type="match status" value="1"/>
</dbReference>
<name>A0A126PY47_ALTMA</name>
<dbReference type="Gene3D" id="1.10.260.40">
    <property type="entry name" value="lambda repressor-like DNA-binding domains"/>
    <property type="match status" value="1"/>
</dbReference>
<accession>A0A126PY47</accession>
<sequence length="216" mass="23951">MQQILDIKFLYINPEETKMEKELMINSTVVKKLRKKSGWSQEQLAKASGLSLRTIQRVESESKASIETKVCLAATFQISLESLNVNTSPQVADTKPNRAILVLLACSVFISAISLLINISKPISFIANLVAVFSIIYCGFKWYFSASSTSKFSLKSHVRTGFIFLAIFSIFGVLGNIEQSIIGPMFLSLAIFSLIFLLASKISQRNIKHSQNETGS</sequence>
<dbReference type="InterPro" id="IPR001387">
    <property type="entry name" value="Cro/C1-type_HTH"/>
</dbReference>
<dbReference type="GO" id="GO:0003677">
    <property type="term" value="F:DNA binding"/>
    <property type="evidence" value="ECO:0007669"/>
    <property type="project" value="UniProtKB-KW"/>
</dbReference>
<evidence type="ECO:0000259" key="3">
    <source>
        <dbReference type="PROSITE" id="PS50943"/>
    </source>
</evidence>
<dbReference type="SUPFAM" id="SSF47413">
    <property type="entry name" value="lambda repressor-like DNA-binding domains"/>
    <property type="match status" value="1"/>
</dbReference>
<dbReference type="SMART" id="SM00530">
    <property type="entry name" value="HTH_XRE"/>
    <property type="match status" value="1"/>
</dbReference>
<feature type="transmembrane region" description="Helical" evidence="2">
    <location>
        <begin position="181"/>
        <end position="199"/>
    </location>
</feature>
<evidence type="ECO:0000256" key="2">
    <source>
        <dbReference type="SAM" id="Phobius"/>
    </source>
</evidence>
<evidence type="ECO:0000313" key="4">
    <source>
        <dbReference type="EMBL" id="AMJ97128.1"/>
    </source>
</evidence>
<gene>
    <name evidence="4" type="ORF">AVL55_02460</name>
</gene>
<dbReference type="EMBL" id="CP014323">
    <property type="protein sequence ID" value="AMJ97128.1"/>
    <property type="molecule type" value="Genomic_DNA"/>
</dbReference>
<protein>
    <recommendedName>
        <fullName evidence="3">HTH cro/C1-type domain-containing protein</fullName>
    </recommendedName>
</protein>
<proteinExistence type="predicted"/>
<dbReference type="PANTHER" id="PTHR46558:SF4">
    <property type="entry name" value="DNA-BIDING PHAGE PROTEIN"/>
    <property type="match status" value="1"/>
</dbReference>
<feature type="transmembrane region" description="Helical" evidence="2">
    <location>
        <begin position="156"/>
        <end position="175"/>
    </location>
</feature>
<dbReference type="AlphaFoldDB" id="A0A126PY47"/>
<dbReference type="InterPro" id="IPR010982">
    <property type="entry name" value="Lambda_DNA-bd_dom_sf"/>
</dbReference>
<keyword evidence="2" id="KW-0472">Membrane</keyword>
<reference evidence="4 5" key="1">
    <citation type="submission" date="2015-12" db="EMBL/GenBank/DDBJ databases">
        <authorList>
            <person name="Shamseldin A."/>
            <person name="Moawad H."/>
            <person name="Abd El-Rahim W.M."/>
            <person name="Sadowsky M.J."/>
        </authorList>
    </citation>
    <scope>NUCLEOTIDE SEQUENCE [LARGE SCALE GENOMIC DNA]</scope>
    <source>
        <strain evidence="4 5">D7</strain>
    </source>
</reference>
<keyword evidence="2" id="KW-1133">Transmembrane helix</keyword>
<dbReference type="Proteomes" id="UP000063991">
    <property type="component" value="Chromosome"/>
</dbReference>
<dbReference type="CDD" id="cd00093">
    <property type="entry name" value="HTH_XRE"/>
    <property type="match status" value="1"/>
</dbReference>
<keyword evidence="2" id="KW-0812">Transmembrane</keyword>
<organism evidence="4 5">
    <name type="scientific">Alteromonas macleodii</name>
    <name type="common">Pseudoalteromonas macleodii</name>
    <dbReference type="NCBI Taxonomy" id="28108"/>
    <lineage>
        <taxon>Bacteria</taxon>
        <taxon>Pseudomonadati</taxon>
        <taxon>Pseudomonadota</taxon>
        <taxon>Gammaproteobacteria</taxon>
        <taxon>Alteromonadales</taxon>
        <taxon>Alteromonadaceae</taxon>
        <taxon>Alteromonas/Salinimonas group</taxon>
        <taxon>Alteromonas</taxon>
    </lineage>
</organism>
<evidence type="ECO:0000313" key="5">
    <source>
        <dbReference type="Proteomes" id="UP000063991"/>
    </source>
</evidence>
<feature type="transmembrane region" description="Helical" evidence="2">
    <location>
        <begin position="99"/>
        <end position="119"/>
    </location>
</feature>
<feature type="domain" description="HTH cro/C1-type" evidence="3">
    <location>
        <begin position="30"/>
        <end position="83"/>
    </location>
</feature>
<keyword evidence="1" id="KW-0238">DNA-binding</keyword>